<evidence type="ECO:0000256" key="2">
    <source>
        <dbReference type="ARBA" id="ARBA00002280"/>
    </source>
</evidence>
<keyword evidence="6 9" id="KW-0645">Protease</keyword>
<dbReference type="PANTHER" id="PTHR23402:SF1">
    <property type="entry name" value="PYROGLUTAMYL-PEPTIDASE I"/>
    <property type="match status" value="1"/>
</dbReference>
<evidence type="ECO:0000256" key="8">
    <source>
        <dbReference type="ARBA" id="ARBA00022807"/>
    </source>
</evidence>
<dbReference type="PANTHER" id="PTHR23402">
    <property type="entry name" value="PROTEASE FAMILY C15 PYROGLUTAMYL-PEPTIDASE I-RELATED"/>
    <property type="match status" value="1"/>
</dbReference>
<dbReference type="EC" id="3.4.19.3" evidence="9"/>
<protein>
    <recommendedName>
        <fullName evidence="9">Pyrrolidone-carboxylate peptidase</fullName>
        <ecNumber evidence="9">3.4.19.3</ecNumber>
    </recommendedName>
    <alternativeName>
        <fullName evidence="9">5-oxoprolyl-peptidase</fullName>
    </alternativeName>
    <alternativeName>
        <fullName evidence="9">Pyroglutamyl-peptidase I</fullName>
        <shortName evidence="9">PGP-I</shortName>
        <shortName evidence="9">Pyrase</shortName>
    </alternativeName>
</protein>
<evidence type="ECO:0000313" key="12">
    <source>
        <dbReference type="EMBL" id="MBR0563627.1"/>
    </source>
</evidence>
<proteinExistence type="inferred from homology"/>
<comment type="function">
    <text evidence="2 9">Removes 5-oxoproline from various penultimate amino acid residues except L-proline.</text>
</comment>
<dbReference type="PROSITE" id="PS01333">
    <property type="entry name" value="PYRASE_GLU"/>
    <property type="match status" value="1"/>
</dbReference>
<dbReference type="EMBL" id="JAGQFT020000013">
    <property type="protein sequence ID" value="MBS7458734.1"/>
    <property type="molecule type" value="Genomic_DNA"/>
</dbReference>
<dbReference type="RefSeq" id="WP_211927529.1">
    <property type="nucleotide sequence ID" value="NZ_JAGQFT020000013.1"/>
</dbReference>
<dbReference type="PROSITE" id="PS01334">
    <property type="entry name" value="PYRASE_CYS"/>
    <property type="match status" value="1"/>
</dbReference>
<feature type="active site" evidence="9 11">
    <location>
        <position position="147"/>
    </location>
</feature>
<dbReference type="InterPro" id="IPR036440">
    <property type="entry name" value="Peptidase_C15-like_sf"/>
</dbReference>
<dbReference type="NCBIfam" id="TIGR00504">
    <property type="entry name" value="pyro_pdase"/>
    <property type="match status" value="1"/>
</dbReference>
<gene>
    <name evidence="9 12" type="primary">pcp</name>
    <name evidence="13" type="ORF">KB893_016455</name>
    <name evidence="12" type="ORF">KB893_14045</name>
</gene>
<evidence type="ECO:0000256" key="7">
    <source>
        <dbReference type="ARBA" id="ARBA00022801"/>
    </source>
</evidence>
<evidence type="ECO:0000256" key="3">
    <source>
        <dbReference type="ARBA" id="ARBA00004496"/>
    </source>
</evidence>
<accession>A0A8J7VVA0</accession>
<dbReference type="InterPro" id="IPR016125">
    <property type="entry name" value="Peptidase_C15-like"/>
</dbReference>
<evidence type="ECO:0000256" key="9">
    <source>
        <dbReference type="HAMAP-Rule" id="MF_00417"/>
    </source>
</evidence>
<dbReference type="EMBL" id="JAGQFT010000155">
    <property type="protein sequence ID" value="MBR0563627.1"/>
    <property type="molecule type" value="Genomic_DNA"/>
</dbReference>
<dbReference type="PIRSF" id="PIRSF015592">
    <property type="entry name" value="Prld-crbxl_pptds"/>
    <property type="match status" value="1"/>
</dbReference>
<dbReference type="Pfam" id="PF01470">
    <property type="entry name" value="Peptidase_C15"/>
    <property type="match status" value="1"/>
</dbReference>
<evidence type="ECO:0000256" key="1">
    <source>
        <dbReference type="ARBA" id="ARBA00001770"/>
    </source>
</evidence>
<feature type="active site" evidence="9 10">
    <location>
        <position position="84"/>
    </location>
</feature>
<dbReference type="NCBIfam" id="NF009676">
    <property type="entry name" value="PRK13197.1"/>
    <property type="match status" value="1"/>
</dbReference>
<dbReference type="Gene3D" id="3.40.630.20">
    <property type="entry name" value="Peptidase C15, pyroglutamyl peptidase I-like"/>
    <property type="match status" value="1"/>
</dbReference>
<comment type="caution">
    <text evidence="12">The sequence shown here is derived from an EMBL/GenBank/DDBJ whole genome shotgun (WGS) entry which is preliminary data.</text>
</comment>
<evidence type="ECO:0000256" key="6">
    <source>
        <dbReference type="ARBA" id="ARBA00022670"/>
    </source>
</evidence>
<dbReference type="InterPro" id="IPR029762">
    <property type="entry name" value="PGP-I_bact-type"/>
</dbReference>
<keyword evidence="5 9" id="KW-0963">Cytoplasm</keyword>
<dbReference type="HAMAP" id="MF_00417">
    <property type="entry name" value="Pyrrolid_peptidase"/>
    <property type="match status" value="1"/>
</dbReference>
<comment type="subunit">
    <text evidence="9">Homotetramer.</text>
</comment>
<dbReference type="Proteomes" id="UP000675747">
    <property type="component" value="Unassembled WGS sequence"/>
</dbReference>
<dbReference type="GO" id="GO:0005829">
    <property type="term" value="C:cytosol"/>
    <property type="evidence" value="ECO:0007669"/>
    <property type="project" value="InterPro"/>
</dbReference>
<evidence type="ECO:0000256" key="11">
    <source>
        <dbReference type="PROSITE-ProRule" id="PRU10077"/>
    </source>
</evidence>
<dbReference type="FunFam" id="3.40.630.20:FF:000001">
    <property type="entry name" value="Pyrrolidone-carboxylate peptidase"/>
    <property type="match status" value="1"/>
</dbReference>
<dbReference type="PRINTS" id="PR00706">
    <property type="entry name" value="PYROGLUPTASE"/>
</dbReference>
<name>A0A8J7VVA0_9GAMM</name>
<organism evidence="12">
    <name type="scientific">Coralloluteibacterium stylophorae</name>
    <dbReference type="NCBI Taxonomy" id="1776034"/>
    <lineage>
        <taxon>Bacteria</taxon>
        <taxon>Pseudomonadati</taxon>
        <taxon>Pseudomonadota</taxon>
        <taxon>Gammaproteobacteria</taxon>
        <taxon>Lysobacterales</taxon>
        <taxon>Lysobacteraceae</taxon>
        <taxon>Coralloluteibacterium</taxon>
    </lineage>
</organism>
<comment type="subcellular location">
    <subcellularLocation>
        <location evidence="3 9">Cytoplasm</location>
    </subcellularLocation>
</comment>
<comment type="similarity">
    <text evidence="4 9">Belongs to the peptidase C15 family.</text>
</comment>
<comment type="catalytic activity">
    <reaction evidence="1 9 10">
        <text>Release of an N-terminal pyroglutamyl group from a polypeptide, the second amino acid generally not being Pro.</text>
        <dbReference type="EC" id="3.4.19.3"/>
    </reaction>
</comment>
<evidence type="ECO:0000256" key="4">
    <source>
        <dbReference type="ARBA" id="ARBA00006641"/>
    </source>
</evidence>
<keyword evidence="7 9" id="KW-0378">Hydrolase</keyword>
<dbReference type="InterPro" id="IPR000816">
    <property type="entry name" value="Peptidase_C15"/>
</dbReference>
<dbReference type="CDD" id="cd00501">
    <property type="entry name" value="Peptidase_C15"/>
    <property type="match status" value="1"/>
</dbReference>
<keyword evidence="14" id="KW-1185">Reference proteome</keyword>
<dbReference type="GO" id="GO:0006508">
    <property type="term" value="P:proteolysis"/>
    <property type="evidence" value="ECO:0007669"/>
    <property type="project" value="UniProtKB-KW"/>
</dbReference>
<evidence type="ECO:0000313" key="14">
    <source>
        <dbReference type="Proteomes" id="UP000675747"/>
    </source>
</evidence>
<reference evidence="13 14" key="1">
    <citation type="journal article" date="2021" name="Microbiol. Resour. Announc.">
        <title>Draft Genome Sequence of Coralloluteibacterium stylophorae LMG 29479T.</title>
        <authorList>
            <person name="Karlyshev A.V."/>
            <person name="Kudryashova E.B."/>
            <person name="Ariskina E.V."/>
            <person name="Conroy A.P."/>
            <person name="Abidueva E.Y."/>
        </authorList>
    </citation>
    <scope>NUCLEOTIDE SEQUENCE [LARGE SCALE GENOMIC DNA]</scope>
    <source>
        <strain evidence="13 14">LMG 29479</strain>
    </source>
</reference>
<dbReference type="InterPro" id="IPR033694">
    <property type="entry name" value="PGPEP1_Cys_AS"/>
</dbReference>
<dbReference type="SUPFAM" id="SSF53182">
    <property type="entry name" value="Pyrrolidone carboxyl peptidase (pyroglutamate aminopeptidase)"/>
    <property type="match status" value="1"/>
</dbReference>
<dbReference type="GO" id="GO:0016920">
    <property type="term" value="F:pyroglutamyl-peptidase activity"/>
    <property type="evidence" value="ECO:0007669"/>
    <property type="project" value="UniProtKB-UniRule"/>
</dbReference>
<evidence type="ECO:0000256" key="5">
    <source>
        <dbReference type="ARBA" id="ARBA00022490"/>
    </source>
</evidence>
<evidence type="ECO:0000256" key="10">
    <source>
        <dbReference type="PROSITE-ProRule" id="PRU10076"/>
    </source>
</evidence>
<feature type="active site" evidence="9">
    <location>
        <position position="170"/>
    </location>
</feature>
<reference evidence="12" key="2">
    <citation type="submission" date="2021-04" db="EMBL/GenBank/DDBJ databases">
        <authorList>
            <person name="Karlyshev A.V."/>
        </authorList>
    </citation>
    <scope>NUCLEOTIDE SEQUENCE</scope>
    <source>
        <strain evidence="12">LMG 29479</strain>
    </source>
</reference>
<dbReference type="AlphaFoldDB" id="A0A8J7VVA0"/>
<dbReference type="InterPro" id="IPR033693">
    <property type="entry name" value="PGPEP1_Glu_AS"/>
</dbReference>
<evidence type="ECO:0000313" key="13">
    <source>
        <dbReference type="EMBL" id="MBS7458734.1"/>
    </source>
</evidence>
<keyword evidence="8 9" id="KW-0788">Thiol protease</keyword>
<sequence>MTDTLPLILLAGFAPFGGESSNPSAEAVHALDGETVAGHRIVALELPVVFGESLRALEAAIGRHAPALVLAVGQAGGRTHVSLERIAINVDDARIADNAGAQPVDVPVVADGPAAYFSTLPIKAMLLALREAGLPCEISQTAGTFVCNHVFYGLMHALRARPGTRGGFVHIPWSPAQAAARPGAPSMPVATVVEALRIALGVALTTRTDVAVGGGAEH</sequence>